<dbReference type="EMBL" id="CP017476">
    <property type="protein sequence ID" value="AOW12129.1"/>
    <property type="molecule type" value="Genomic_DNA"/>
</dbReference>
<dbReference type="STRING" id="1763535.LPB072_03950"/>
<organism evidence="12 15">
    <name type="scientific">Hydrogenophaga crassostreae</name>
    <dbReference type="NCBI Taxonomy" id="1763535"/>
    <lineage>
        <taxon>Bacteria</taxon>
        <taxon>Pseudomonadati</taxon>
        <taxon>Pseudomonadota</taxon>
        <taxon>Betaproteobacteria</taxon>
        <taxon>Burkholderiales</taxon>
        <taxon>Comamonadaceae</taxon>
        <taxon>Hydrogenophaga</taxon>
    </lineage>
</organism>
<feature type="chain" id="PRO_5044549583" evidence="10">
    <location>
        <begin position="24"/>
        <end position="210"/>
    </location>
</feature>
<feature type="binding site" description="axial binding residue" evidence="9">
    <location>
        <position position="89"/>
    </location>
    <ligand>
        <name>heme c</name>
        <dbReference type="ChEBI" id="CHEBI:61717"/>
        <label>1</label>
    </ligand>
    <ligandPart>
        <name>Fe</name>
        <dbReference type="ChEBI" id="CHEBI:18248"/>
    </ligandPart>
</feature>
<sequence>MKLPVSILCAFAAAATFSVAAHAETAKTELVKPDLAKGSAAYGQVCVACHAADGNSTTPENPKLAAQHPEYLAKQLKEFKSGKRDNAIMKGFAAGLSDEDMTNISHWLADQKAKDGFASEKDLVRMGERIYRGGIADRQIAACAGCHSPNGAGIPAQYPRLAGQHATYTVNQLNAFRSGARKNSVEMTGVAAKMNDVEIKAVSDYIAGLR</sequence>
<dbReference type="Pfam" id="PF00034">
    <property type="entry name" value="Cytochrom_C"/>
    <property type="match status" value="2"/>
</dbReference>
<dbReference type="AlphaFoldDB" id="A0A167HJL5"/>
<feature type="binding site" description="axial binding residue" evidence="9">
    <location>
        <position position="187"/>
    </location>
    <ligand>
        <name>heme c</name>
        <dbReference type="ChEBI" id="CHEBI:61717"/>
        <label>2</label>
    </ligand>
    <ligandPart>
        <name>Fe</name>
        <dbReference type="ChEBI" id="CHEBI:18248"/>
    </ligandPart>
</feature>
<dbReference type="PIRSF" id="PIRSF000005">
    <property type="entry name" value="Cytochrome_c4"/>
    <property type="match status" value="1"/>
</dbReference>
<feature type="domain" description="Cytochrome c" evidence="11">
    <location>
        <begin position="33"/>
        <end position="112"/>
    </location>
</feature>
<protein>
    <submittedName>
        <fullName evidence="12 13">Cytochrome C</fullName>
    </submittedName>
</protein>
<dbReference type="InterPro" id="IPR050597">
    <property type="entry name" value="Cytochrome_c_Oxidase_Subunit"/>
</dbReference>
<dbReference type="GO" id="GO:0042597">
    <property type="term" value="C:periplasmic space"/>
    <property type="evidence" value="ECO:0007669"/>
    <property type="project" value="UniProtKB-SubCell"/>
</dbReference>
<evidence type="ECO:0000256" key="5">
    <source>
        <dbReference type="ARBA" id="ARBA00022764"/>
    </source>
</evidence>
<dbReference type="PANTHER" id="PTHR33751">
    <property type="entry name" value="CBB3-TYPE CYTOCHROME C OXIDASE SUBUNIT FIXP"/>
    <property type="match status" value="1"/>
</dbReference>
<dbReference type="PROSITE" id="PS51007">
    <property type="entry name" value="CYTC"/>
    <property type="match status" value="2"/>
</dbReference>
<evidence type="ECO:0000256" key="10">
    <source>
        <dbReference type="SAM" id="SignalP"/>
    </source>
</evidence>
<evidence type="ECO:0000256" key="9">
    <source>
        <dbReference type="PIRSR" id="PIRSR000005-2"/>
    </source>
</evidence>
<feature type="binding site" description="covalent" evidence="8">
    <location>
        <position position="49"/>
    </location>
    <ligand>
        <name>heme c</name>
        <dbReference type="ChEBI" id="CHEBI:61717"/>
        <label>1</label>
    </ligand>
</feature>
<dbReference type="Gene3D" id="1.10.760.10">
    <property type="entry name" value="Cytochrome c-like domain"/>
    <property type="match status" value="2"/>
</dbReference>
<dbReference type="RefSeq" id="WP_066091877.1">
    <property type="nucleotide sequence ID" value="NZ_CP017476.1"/>
</dbReference>
<dbReference type="OrthoDB" id="9773456at2"/>
<keyword evidence="7 9" id="KW-0408">Iron</keyword>
<comment type="PTM">
    <text evidence="8">Binds 2 heme c groups covalently per subunit.</text>
</comment>
<dbReference type="EMBL" id="LVWD01000026">
    <property type="protein sequence ID" value="OAD41310.1"/>
    <property type="molecule type" value="Genomic_DNA"/>
</dbReference>
<proteinExistence type="predicted"/>
<comment type="subcellular location">
    <subcellularLocation>
        <location evidence="1">Periplasm</location>
    </subcellularLocation>
</comment>
<evidence type="ECO:0000256" key="6">
    <source>
        <dbReference type="ARBA" id="ARBA00022982"/>
    </source>
</evidence>
<gene>
    <name evidence="12" type="ORF">LPB072_03950</name>
    <name evidence="13" type="ORF">LPB72_14200</name>
</gene>
<evidence type="ECO:0000313" key="12">
    <source>
        <dbReference type="EMBL" id="AOW12129.1"/>
    </source>
</evidence>
<evidence type="ECO:0000313" key="14">
    <source>
        <dbReference type="Proteomes" id="UP000185657"/>
    </source>
</evidence>
<dbReference type="InterPro" id="IPR036909">
    <property type="entry name" value="Cyt_c-like_dom_sf"/>
</dbReference>
<feature type="signal peptide" evidence="10">
    <location>
        <begin position="1"/>
        <end position="23"/>
    </location>
</feature>
<dbReference type="GO" id="GO:0020037">
    <property type="term" value="F:heme binding"/>
    <property type="evidence" value="ECO:0007669"/>
    <property type="project" value="InterPro"/>
</dbReference>
<evidence type="ECO:0000256" key="7">
    <source>
        <dbReference type="ARBA" id="ARBA00023004"/>
    </source>
</evidence>
<evidence type="ECO:0000313" key="15">
    <source>
        <dbReference type="Proteomes" id="UP000185680"/>
    </source>
</evidence>
<feature type="binding site" description="covalent" evidence="8">
    <location>
        <position position="143"/>
    </location>
    <ligand>
        <name>heme c</name>
        <dbReference type="ChEBI" id="CHEBI:61717"/>
        <label>2</label>
    </ligand>
</feature>
<evidence type="ECO:0000313" key="13">
    <source>
        <dbReference type="EMBL" id="OAD41310.1"/>
    </source>
</evidence>
<evidence type="ECO:0000256" key="2">
    <source>
        <dbReference type="ARBA" id="ARBA00022448"/>
    </source>
</evidence>
<dbReference type="SUPFAM" id="SSF46626">
    <property type="entry name" value="Cytochrome c"/>
    <property type="match status" value="2"/>
</dbReference>
<dbReference type="Proteomes" id="UP000185657">
    <property type="component" value="Unassembled WGS sequence"/>
</dbReference>
<dbReference type="GO" id="GO:0009055">
    <property type="term" value="F:electron transfer activity"/>
    <property type="evidence" value="ECO:0007669"/>
    <property type="project" value="InterPro"/>
</dbReference>
<evidence type="ECO:0000256" key="8">
    <source>
        <dbReference type="PIRSR" id="PIRSR000005-1"/>
    </source>
</evidence>
<evidence type="ECO:0000256" key="3">
    <source>
        <dbReference type="ARBA" id="ARBA00022617"/>
    </source>
</evidence>
<dbReference type="KEGG" id="hyl:LPB072_03950"/>
<keyword evidence="4 9" id="KW-0479">Metal-binding</keyword>
<accession>A0A167HJL5</accession>
<keyword evidence="6" id="KW-0249">Electron transport</keyword>
<reference evidence="13 14" key="1">
    <citation type="submission" date="2016-02" db="EMBL/GenBank/DDBJ databases">
        <title>Draft genome sequence of Hydrogenophaga sp. LPB0072.</title>
        <authorList>
            <person name="Shin S.-K."/>
            <person name="Yi H."/>
        </authorList>
    </citation>
    <scope>NUCLEOTIDE SEQUENCE [LARGE SCALE GENOMIC DNA]</scope>
    <source>
        <strain evidence="13 14">LPB0072</strain>
    </source>
</reference>
<keyword evidence="5" id="KW-0574">Periplasm</keyword>
<keyword evidence="3 8" id="KW-0349">Heme</keyword>
<feature type="binding site" description="covalent" evidence="8">
    <location>
        <position position="46"/>
    </location>
    <ligand>
        <name>heme c</name>
        <dbReference type="ChEBI" id="CHEBI:61717"/>
        <label>1</label>
    </ligand>
</feature>
<dbReference type="InterPro" id="IPR024167">
    <property type="entry name" value="Cytochrome_c4-like"/>
</dbReference>
<name>A0A167HJL5_9BURK</name>
<keyword evidence="10" id="KW-0732">Signal</keyword>
<feature type="binding site" description="axial binding residue" evidence="9">
    <location>
        <position position="50"/>
    </location>
    <ligand>
        <name>heme c</name>
        <dbReference type="ChEBI" id="CHEBI:61717"/>
        <label>1</label>
    </ligand>
    <ligandPart>
        <name>Fe</name>
        <dbReference type="ChEBI" id="CHEBI:18248"/>
    </ligandPart>
</feature>
<feature type="domain" description="Cytochrome c" evidence="11">
    <location>
        <begin position="122"/>
        <end position="210"/>
    </location>
</feature>
<evidence type="ECO:0000256" key="1">
    <source>
        <dbReference type="ARBA" id="ARBA00004418"/>
    </source>
</evidence>
<dbReference type="Proteomes" id="UP000185680">
    <property type="component" value="Chromosome"/>
</dbReference>
<feature type="binding site" description="covalent" evidence="8">
    <location>
        <position position="146"/>
    </location>
    <ligand>
        <name>heme c</name>
        <dbReference type="ChEBI" id="CHEBI:61717"/>
        <label>2</label>
    </ligand>
</feature>
<keyword evidence="14" id="KW-1185">Reference proteome</keyword>
<evidence type="ECO:0000259" key="11">
    <source>
        <dbReference type="PROSITE" id="PS51007"/>
    </source>
</evidence>
<dbReference type="GO" id="GO:0005506">
    <property type="term" value="F:iron ion binding"/>
    <property type="evidence" value="ECO:0007669"/>
    <property type="project" value="InterPro"/>
</dbReference>
<dbReference type="PANTHER" id="PTHR33751:SF9">
    <property type="entry name" value="CYTOCHROME C4"/>
    <property type="match status" value="1"/>
</dbReference>
<evidence type="ECO:0000256" key="4">
    <source>
        <dbReference type="ARBA" id="ARBA00022723"/>
    </source>
</evidence>
<dbReference type="InterPro" id="IPR009056">
    <property type="entry name" value="Cyt_c-like_dom"/>
</dbReference>
<feature type="binding site" description="axial binding residue" evidence="9">
    <location>
        <position position="147"/>
    </location>
    <ligand>
        <name>heme c</name>
        <dbReference type="ChEBI" id="CHEBI:61717"/>
        <label>2</label>
    </ligand>
    <ligandPart>
        <name>Fe</name>
        <dbReference type="ChEBI" id="CHEBI:18248"/>
    </ligandPart>
</feature>
<reference evidence="12 15" key="2">
    <citation type="submission" date="2016-10" db="EMBL/GenBank/DDBJ databases">
        <title>Hydorgenophaga sp. LPB0072 isolated from gastropod.</title>
        <authorList>
            <person name="Kim E."/>
            <person name="Yi H."/>
        </authorList>
    </citation>
    <scope>NUCLEOTIDE SEQUENCE [LARGE SCALE GENOMIC DNA]</scope>
    <source>
        <strain evidence="12 15">LPB0072</strain>
    </source>
</reference>
<keyword evidence="2" id="KW-0813">Transport</keyword>